<evidence type="ECO:0000313" key="5">
    <source>
        <dbReference type="Proteomes" id="UP001054902"/>
    </source>
</evidence>
<keyword evidence="2 3" id="KW-0802">TPR repeat</keyword>
<feature type="repeat" description="TPR" evidence="3">
    <location>
        <begin position="225"/>
        <end position="258"/>
    </location>
</feature>
<comment type="caution">
    <text evidence="4">The sequence shown here is derived from an EMBL/GenBank/DDBJ whole genome shotgun (WGS) entry which is preliminary data.</text>
</comment>
<dbReference type="InterPro" id="IPR019734">
    <property type="entry name" value="TPR_rpt"/>
</dbReference>
<keyword evidence="5" id="KW-1185">Reference proteome</keyword>
<dbReference type="SMART" id="SM00028">
    <property type="entry name" value="TPR"/>
    <property type="match status" value="5"/>
</dbReference>
<dbReference type="Pfam" id="PF13181">
    <property type="entry name" value="TPR_8"/>
    <property type="match status" value="1"/>
</dbReference>
<organism evidence="4 5">
    <name type="scientific">Chaetoceros tenuissimus</name>
    <dbReference type="NCBI Taxonomy" id="426638"/>
    <lineage>
        <taxon>Eukaryota</taxon>
        <taxon>Sar</taxon>
        <taxon>Stramenopiles</taxon>
        <taxon>Ochrophyta</taxon>
        <taxon>Bacillariophyta</taxon>
        <taxon>Coscinodiscophyceae</taxon>
        <taxon>Chaetocerotophycidae</taxon>
        <taxon>Chaetocerotales</taxon>
        <taxon>Chaetocerotaceae</taxon>
        <taxon>Chaetoceros</taxon>
    </lineage>
</organism>
<dbReference type="Pfam" id="PF13424">
    <property type="entry name" value="TPR_12"/>
    <property type="match status" value="1"/>
</dbReference>
<evidence type="ECO:0000313" key="4">
    <source>
        <dbReference type="EMBL" id="GFH51257.1"/>
    </source>
</evidence>
<protein>
    <submittedName>
        <fullName evidence="4">Uncharacterized protein</fullName>
    </submittedName>
</protein>
<dbReference type="InterPro" id="IPR011990">
    <property type="entry name" value="TPR-like_helical_dom_sf"/>
</dbReference>
<name>A0AAD3H5D8_9STRA</name>
<keyword evidence="1" id="KW-0677">Repeat</keyword>
<dbReference type="AlphaFoldDB" id="A0AAD3H5D8"/>
<dbReference type="PANTHER" id="PTHR45641">
    <property type="entry name" value="TETRATRICOPEPTIDE REPEAT PROTEIN (AFU_ORTHOLOGUE AFUA_6G03870)"/>
    <property type="match status" value="1"/>
</dbReference>
<dbReference type="PROSITE" id="PS50005">
    <property type="entry name" value="TPR"/>
    <property type="match status" value="1"/>
</dbReference>
<dbReference type="Proteomes" id="UP001054902">
    <property type="component" value="Unassembled WGS sequence"/>
</dbReference>
<evidence type="ECO:0000256" key="2">
    <source>
        <dbReference type="ARBA" id="ARBA00022803"/>
    </source>
</evidence>
<dbReference type="Gene3D" id="1.25.40.10">
    <property type="entry name" value="Tetratricopeptide repeat domain"/>
    <property type="match status" value="2"/>
</dbReference>
<gene>
    <name evidence="4" type="ORF">CTEN210_07733</name>
</gene>
<sequence length="366" mass="41593">MSGIIRKFIELADSGNGVNLLVSDGFCYEVLRDASEGYSLDILLIILLFSSVMWTCPKLRVLFIRIFIDELSYYNFLVYLDDVKDTSSIYQAYNQYRIGVLLRQKGQSIEALKMFDHARCSIKDLLSERTHEHHKNEDELLYYACQMNMASIFGFEGQLSQSLYNCNQAISKLKHYFGEESLHVARALNTCAQSFKVSNDYTSSLRYYEKAMHICEKLNEKADEAKVLSNMSLVYLKLGNLEAALKSIEKSLHLKQSFEPSDSNELSMAISLNNKGIILCAKGELEKSILCHRLSLAIKEKHSQKNQFSISQSYYDLASAQLKAGQTEEAAESAKNALEIRRTLLKPSNYLLRASENLVASITIRK</sequence>
<reference evidence="4 5" key="1">
    <citation type="journal article" date="2021" name="Sci. Rep.">
        <title>The genome of the diatom Chaetoceros tenuissimus carries an ancient integrated fragment of an extant virus.</title>
        <authorList>
            <person name="Hongo Y."/>
            <person name="Kimura K."/>
            <person name="Takaki Y."/>
            <person name="Yoshida Y."/>
            <person name="Baba S."/>
            <person name="Kobayashi G."/>
            <person name="Nagasaki K."/>
            <person name="Hano T."/>
            <person name="Tomaru Y."/>
        </authorList>
    </citation>
    <scope>NUCLEOTIDE SEQUENCE [LARGE SCALE GENOMIC DNA]</scope>
    <source>
        <strain evidence="4 5">NIES-3715</strain>
    </source>
</reference>
<dbReference type="EMBL" id="BLLK01000045">
    <property type="protein sequence ID" value="GFH51257.1"/>
    <property type="molecule type" value="Genomic_DNA"/>
</dbReference>
<evidence type="ECO:0000256" key="1">
    <source>
        <dbReference type="ARBA" id="ARBA00022737"/>
    </source>
</evidence>
<dbReference type="PANTHER" id="PTHR45641:SF19">
    <property type="entry name" value="NEPHROCYSTIN-3"/>
    <property type="match status" value="1"/>
</dbReference>
<accession>A0AAD3H5D8</accession>
<dbReference type="SUPFAM" id="SSF48452">
    <property type="entry name" value="TPR-like"/>
    <property type="match status" value="2"/>
</dbReference>
<evidence type="ECO:0000256" key="3">
    <source>
        <dbReference type="PROSITE-ProRule" id="PRU00339"/>
    </source>
</evidence>
<proteinExistence type="predicted"/>